<gene>
    <name evidence="8" type="primary">fmt</name>
    <name evidence="11" type="ORF">A2V68_02400</name>
</gene>
<dbReference type="InterPro" id="IPR041711">
    <property type="entry name" value="Met-tRNA-FMT_N"/>
</dbReference>
<dbReference type="SUPFAM" id="SSF50486">
    <property type="entry name" value="FMT C-terminal domain-like"/>
    <property type="match status" value="1"/>
</dbReference>
<dbReference type="GO" id="GO:0005829">
    <property type="term" value="C:cytosol"/>
    <property type="evidence" value="ECO:0007669"/>
    <property type="project" value="TreeGrafter"/>
</dbReference>
<dbReference type="CDD" id="cd08646">
    <property type="entry name" value="FMT_core_Met-tRNA-FMT_N"/>
    <property type="match status" value="1"/>
</dbReference>
<sequence length="316" mass="34002">MNTPRHKIVFMGTPAFALPSLKGLIESPDFDVVAVITQPDKPLGRSSIHQPSPVKKLALEHNIPALTPEKVKKNTDLLDKLRMLAPEVIVVAAYGKILPQELLDIPPKGVINVHASLLPKHRGASPIAGSILAGELETGVTIMKLVLEMDAGPIIATSKHISITSHDTAGELTAELAEVGAKTLLESLPKYLAGEIMPQEQDSTKATYVKLISKDDGKIDWNEPAETIARKVRAYNPWPSAFTYFNNQPLKILKAEVSSDIAKPSGMVGQTPDNYPVVGTSTGGLKLLMVQLSGKKPTTGKDFLRGYPSLVDSILS</sequence>
<keyword evidence="6 8" id="KW-0648">Protein biosynthesis</keyword>
<reference evidence="11 12" key="1">
    <citation type="journal article" date="2016" name="Nat. Commun.">
        <title>Thousands of microbial genomes shed light on interconnected biogeochemical processes in an aquifer system.</title>
        <authorList>
            <person name="Anantharaman K."/>
            <person name="Brown C.T."/>
            <person name="Hug L.A."/>
            <person name="Sharon I."/>
            <person name="Castelle C.J."/>
            <person name="Probst A.J."/>
            <person name="Thomas B.C."/>
            <person name="Singh A."/>
            <person name="Wilkins M.J."/>
            <person name="Karaoz U."/>
            <person name="Brodie E.L."/>
            <person name="Williams K.H."/>
            <person name="Hubbard S.S."/>
            <person name="Banfield J.F."/>
        </authorList>
    </citation>
    <scope>NUCLEOTIDE SEQUENCE [LARGE SCALE GENOMIC DNA]</scope>
</reference>
<accession>A0A1F4NRK7</accession>
<comment type="function">
    <text evidence="1 8">Attaches a formyl group to the free amino group of methionyl-tRNA(fMet). The formyl group appears to play a dual role in the initiator identity of N-formylmethionyl-tRNA by promoting its recognition by IF2 and preventing the misappropriation of this tRNA by the elongation apparatus.</text>
</comment>
<evidence type="ECO:0000256" key="3">
    <source>
        <dbReference type="ARBA" id="ARBA00012261"/>
    </source>
</evidence>
<evidence type="ECO:0000256" key="2">
    <source>
        <dbReference type="ARBA" id="ARBA00010699"/>
    </source>
</evidence>
<dbReference type="InterPro" id="IPR037022">
    <property type="entry name" value="Formyl_trans_C_sf"/>
</dbReference>
<dbReference type="SUPFAM" id="SSF53328">
    <property type="entry name" value="Formyltransferase"/>
    <property type="match status" value="1"/>
</dbReference>
<comment type="catalytic activity">
    <reaction evidence="7 8">
        <text>L-methionyl-tRNA(fMet) + (6R)-10-formyltetrahydrofolate = N-formyl-L-methionyl-tRNA(fMet) + (6S)-5,6,7,8-tetrahydrofolate + H(+)</text>
        <dbReference type="Rhea" id="RHEA:24380"/>
        <dbReference type="Rhea" id="RHEA-COMP:9952"/>
        <dbReference type="Rhea" id="RHEA-COMP:9953"/>
        <dbReference type="ChEBI" id="CHEBI:15378"/>
        <dbReference type="ChEBI" id="CHEBI:57453"/>
        <dbReference type="ChEBI" id="CHEBI:78530"/>
        <dbReference type="ChEBI" id="CHEBI:78844"/>
        <dbReference type="ChEBI" id="CHEBI:195366"/>
        <dbReference type="EC" id="2.1.2.9"/>
    </reaction>
</comment>
<dbReference type="InterPro" id="IPR005793">
    <property type="entry name" value="Formyl_trans_C"/>
</dbReference>
<evidence type="ECO:0000256" key="7">
    <source>
        <dbReference type="ARBA" id="ARBA00048558"/>
    </source>
</evidence>
<dbReference type="NCBIfam" id="TIGR00460">
    <property type="entry name" value="fmt"/>
    <property type="match status" value="1"/>
</dbReference>
<name>A0A1F4NRK7_UNCK3</name>
<proteinExistence type="inferred from homology"/>
<comment type="similarity">
    <text evidence="2 8">Belongs to the Fmt family.</text>
</comment>
<dbReference type="Gene3D" id="3.40.50.170">
    <property type="entry name" value="Formyl transferase, N-terminal domain"/>
    <property type="match status" value="1"/>
</dbReference>
<organism evidence="11 12">
    <name type="scientific">candidate division Kazan bacterium RBG_13_50_9</name>
    <dbReference type="NCBI Taxonomy" id="1798535"/>
    <lineage>
        <taxon>Bacteria</taxon>
        <taxon>Bacteria division Kazan-3B-28</taxon>
    </lineage>
</organism>
<evidence type="ECO:0000313" key="12">
    <source>
        <dbReference type="Proteomes" id="UP000176651"/>
    </source>
</evidence>
<dbReference type="EC" id="2.1.2.9" evidence="3 8"/>
<dbReference type="Gene3D" id="3.10.25.10">
    <property type="entry name" value="Formyl transferase, C-terminal domain"/>
    <property type="match status" value="1"/>
</dbReference>
<dbReference type="HAMAP" id="MF_00182">
    <property type="entry name" value="Formyl_trans"/>
    <property type="match status" value="1"/>
</dbReference>
<dbReference type="InterPro" id="IPR044135">
    <property type="entry name" value="Met-tRNA-FMT_C"/>
</dbReference>
<dbReference type="AlphaFoldDB" id="A0A1F4NRK7"/>
<dbReference type="EMBL" id="META01000005">
    <property type="protein sequence ID" value="OGB74060.1"/>
    <property type="molecule type" value="Genomic_DNA"/>
</dbReference>
<evidence type="ECO:0000256" key="6">
    <source>
        <dbReference type="ARBA" id="ARBA00022917"/>
    </source>
</evidence>
<dbReference type="GO" id="GO:0004479">
    <property type="term" value="F:methionyl-tRNA formyltransferase activity"/>
    <property type="evidence" value="ECO:0007669"/>
    <property type="project" value="UniProtKB-UniRule"/>
</dbReference>
<feature type="binding site" evidence="8">
    <location>
        <begin position="116"/>
        <end position="119"/>
    </location>
    <ligand>
        <name>(6S)-5,6,7,8-tetrahydrofolate</name>
        <dbReference type="ChEBI" id="CHEBI:57453"/>
    </ligand>
</feature>
<dbReference type="Pfam" id="PF02911">
    <property type="entry name" value="Formyl_trans_C"/>
    <property type="match status" value="1"/>
</dbReference>
<evidence type="ECO:0000256" key="5">
    <source>
        <dbReference type="ARBA" id="ARBA00022679"/>
    </source>
</evidence>
<comment type="caution">
    <text evidence="11">The sequence shown here is derived from an EMBL/GenBank/DDBJ whole genome shotgun (WGS) entry which is preliminary data.</text>
</comment>
<dbReference type="Proteomes" id="UP000176651">
    <property type="component" value="Unassembled WGS sequence"/>
</dbReference>
<dbReference type="InterPro" id="IPR002376">
    <property type="entry name" value="Formyl_transf_N"/>
</dbReference>
<evidence type="ECO:0000256" key="4">
    <source>
        <dbReference type="ARBA" id="ARBA00016014"/>
    </source>
</evidence>
<dbReference type="PANTHER" id="PTHR11138">
    <property type="entry name" value="METHIONYL-TRNA FORMYLTRANSFERASE"/>
    <property type="match status" value="1"/>
</dbReference>
<dbReference type="Pfam" id="PF00551">
    <property type="entry name" value="Formyl_trans_N"/>
    <property type="match status" value="1"/>
</dbReference>
<keyword evidence="5 8" id="KW-0808">Transferase</keyword>
<evidence type="ECO:0000259" key="10">
    <source>
        <dbReference type="Pfam" id="PF02911"/>
    </source>
</evidence>
<evidence type="ECO:0000313" key="11">
    <source>
        <dbReference type="EMBL" id="OGB74060.1"/>
    </source>
</evidence>
<dbReference type="CDD" id="cd08704">
    <property type="entry name" value="Met_tRNA_FMT_C"/>
    <property type="match status" value="1"/>
</dbReference>
<feature type="domain" description="Formyl transferase N-terminal" evidence="9">
    <location>
        <begin position="7"/>
        <end position="187"/>
    </location>
</feature>
<dbReference type="PANTHER" id="PTHR11138:SF5">
    <property type="entry name" value="METHIONYL-TRNA FORMYLTRANSFERASE, MITOCHONDRIAL"/>
    <property type="match status" value="1"/>
</dbReference>
<dbReference type="InterPro" id="IPR005794">
    <property type="entry name" value="Fmt"/>
</dbReference>
<dbReference type="InterPro" id="IPR011034">
    <property type="entry name" value="Formyl_transferase-like_C_sf"/>
</dbReference>
<protein>
    <recommendedName>
        <fullName evidence="4 8">Methionyl-tRNA formyltransferase</fullName>
        <ecNumber evidence="3 8">2.1.2.9</ecNumber>
    </recommendedName>
</protein>
<evidence type="ECO:0000259" key="9">
    <source>
        <dbReference type="Pfam" id="PF00551"/>
    </source>
</evidence>
<dbReference type="InterPro" id="IPR036477">
    <property type="entry name" value="Formyl_transf_N_sf"/>
</dbReference>
<evidence type="ECO:0000256" key="1">
    <source>
        <dbReference type="ARBA" id="ARBA00002606"/>
    </source>
</evidence>
<dbReference type="STRING" id="1798535.A2V68_02400"/>
<feature type="domain" description="Formyl transferase C-terminal" evidence="10">
    <location>
        <begin position="212"/>
        <end position="307"/>
    </location>
</feature>
<evidence type="ECO:0000256" key="8">
    <source>
        <dbReference type="HAMAP-Rule" id="MF_00182"/>
    </source>
</evidence>